<gene>
    <name evidence="1" type="ORF">QT711_12070</name>
</gene>
<reference evidence="1 2" key="1">
    <citation type="submission" date="2023-06" db="EMBL/GenBank/DDBJ databases">
        <title>Sporosarcina sp. nov., isolated from Korean traditional fermented seafood 'Jeotgal'.</title>
        <authorList>
            <person name="Yang A.I."/>
            <person name="Shin N.-R."/>
        </authorList>
    </citation>
    <scope>NUCLEOTIDE SEQUENCE [LARGE SCALE GENOMIC DNA]</scope>
    <source>
        <strain evidence="1 2">KCTC13119</strain>
    </source>
</reference>
<dbReference type="EMBL" id="JAUBDI010000011">
    <property type="protein sequence ID" value="MDW0113925.1"/>
    <property type="molecule type" value="Genomic_DNA"/>
</dbReference>
<dbReference type="GO" id="GO:0004177">
    <property type="term" value="F:aminopeptidase activity"/>
    <property type="evidence" value="ECO:0007669"/>
    <property type="project" value="UniProtKB-KW"/>
</dbReference>
<keyword evidence="1" id="KW-0645">Protease</keyword>
<comment type="caution">
    <text evidence="1">The sequence shown here is derived from an EMBL/GenBank/DDBJ whole genome shotgun (WGS) entry which is preliminary data.</text>
</comment>
<keyword evidence="2" id="KW-1185">Reference proteome</keyword>
<accession>A0ABU4GAD2</accession>
<dbReference type="RefSeq" id="WP_317944597.1">
    <property type="nucleotide sequence ID" value="NZ_JAUBDI010000011.1"/>
</dbReference>
<protein>
    <submittedName>
        <fullName evidence="1">Aminopeptidase</fullName>
    </submittedName>
</protein>
<evidence type="ECO:0000313" key="1">
    <source>
        <dbReference type="EMBL" id="MDW0113925.1"/>
    </source>
</evidence>
<keyword evidence="1" id="KW-0378">Hydrolase</keyword>
<keyword evidence="1" id="KW-0031">Aminopeptidase</keyword>
<sequence length="284" mass="33155">MQIDNRIPSFLSFYEEKKPLTRDKLEQYFNEHEIIFKDYFPMHCPKTEARIQLAIDKYDSKIEDIRTISQTLPAIIEDIEEAFAQTYQLDLDLAHVLMVGTFGSNAFVTRDNRRKIFFAAEKLSAKPEHLHVITAHEIGHVTHFALATRQGIDWSTIDWMHGLTTLFTEGAATYLSKKMVPGLLQPVYFTYDDEGAPWVECYERNKAEVKRRFLEDATGEWDMAKEREWFRLSGGTYFGYNRIGYLLGTDYMEHLIEKLGEEQALTFWNGNDLKADILNWLAEK</sequence>
<organism evidence="1 2">
    <name type="scientific">Sporosarcina saromensis</name>
    <dbReference type="NCBI Taxonomy" id="359365"/>
    <lineage>
        <taxon>Bacteria</taxon>
        <taxon>Bacillati</taxon>
        <taxon>Bacillota</taxon>
        <taxon>Bacilli</taxon>
        <taxon>Bacillales</taxon>
        <taxon>Caryophanaceae</taxon>
        <taxon>Sporosarcina</taxon>
    </lineage>
</organism>
<dbReference type="Proteomes" id="UP001282284">
    <property type="component" value="Unassembled WGS sequence"/>
</dbReference>
<evidence type="ECO:0000313" key="2">
    <source>
        <dbReference type="Proteomes" id="UP001282284"/>
    </source>
</evidence>
<proteinExistence type="predicted"/>
<name>A0ABU4GAD2_9BACL</name>